<organism evidence="2 3">
    <name type="scientific">Novosphingobium subterraneum</name>
    <dbReference type="NCBI Taxonomy" id="48936"/>
    <lineage>
        <taxon>Bacteria</taxon>
        <taxon>Pseudomonadati</taxon>
        <taxon>Pseudomonadota</taxon>
        <taxon>Alphaproteobacteria</taxon>
        <taxon>Sphingomonadales</taxon>
        <taxon>Sphingomonadaceae</taxon>
        <taxon>Novosphingobium</taxon>
    </lineage>
</organism>
<dbReference type="AlphaFoldDB" id="A0A0B8ZT30"/>
<evidence type="ECO:0000313" key="1">
    <source>
        <dbReference type="EMBL" id="KHS49354.1"/>
    </source>
</evidence>
<gene>
    <name evidence="1" type="ORF">NJ75_00057</name>
    <name evidence="2" type="ORF">NJ75_00279</name>
</gene>
<reference evidence="2 3" key="1">
    <citation type="submission" date="2014-10" db="EMBL/GenBank/DDBJ databases">
        <title>Draft genome sequence of Novosphingobium subterraneum DSM 12447.</title>
        <authorList>
            <person name="Gan H.M."/>
            <person name="Gan H.Y."/>
            <person name="Savka M.A."/>
        </authorList>
    </citation>
    <scope>NUCLEOTIDE SEQUENCE [LARGE SCALE GENOMIC DNA]</scope>
    <source>
        <strain evidence="2 3">DSM 12447</strain>
    </source>
</reference>
<protein>
    <submittedName>
        <fullName evidence="2">Uncharacterized protein</fullName>
    </submittedName>
</protein>
<sequence length="428" mass="47576">MWLVAKDTTGSTGRVAIGDGLRAALVRWYTGHGNEADHRACVSLVVTARENHKWLACDCLGEVTAPPLLSPAYLSFQETYYLRRLTSRPMHAPACPFFLPQAPPRIRETARDSLYALDVPDGLFNAHQKAPEKLAQKPDHSEPDDRSRGVAIPRLGKLLWLLLERAGSNVLRELPPAGPREGSISQEMRFLRRAAQGLEIAPGVPLSAHLYTNAIDYEKRRVHARLRAAAERWPHEFAPQAFLLLEANAVTSTEIVTGLGTISVRNRIQHTGIIRAEVEPPFLVLAVVGEHSRKEGYVALRAYAQPVLSGNQFVPTERDHDRDVLRALQDAQYILRRRDIRMAVKKILFDLPFADVSVRPDFLIALLDDNTGQECRFALQILQSSDEDYLALRAIERTRLSQLGPVAALALGDVTPEIVARTALGILS</sequence>
<dbReference type="RefSeq" id="WP_039330698.1">
    <property type="nucleotide sequence ID" value="NZ_JRVC01000001.1"/>
</dbReference>
<dbReference type="Proteomes" id="UP000031338">
    <property type="component" value="Unassembled WGS sequence"/>
</dbReference>
<proteinExistence type="predicted"/>
<dbReference type="PATRIC" id="fig|48936.3.peg.287"/>
<evidence type="ECO:0000313" key="2">
    <source>
        <dbReference type="EMBL" id="KHS49576.1"/>
    </source>
</evidence>
<evidence type="ECO:0000313" key="3">
    <source>
        <dbReference type="Proteomes" id="UP000031338"/>
    </source>
</evidence>
<comment type="caution">
    <text evidence="2">The sequence shown here is derived from an EMBL/GenBank/DDBJ whole genome shotgun (WGS) entry which is preliminary data.</text>
</comment>
<keyword evidence="3" id="KW-1185">Reference proteome</keyword>
<dbReference type="STRING" id="48936.NJ75_00057"/>
<accession>A0A0B8ZT30</accession>
<dbReference type="EMBL" id="JRVC01000001">
    <property type="protein sequence ID" value="KHS49576.1"/>
    <property type="molecule type" value="Genomic_DNA"/>
</dbReference>
<dbReference type="EMBL" id="JRVC01000001">
    <property type="protein sequence ID" value="KHS49354.1"/>
    <property type="molecule type" value="Genomic_DNA"/>
</dbReference>
<name>A0A0B8ZT30_9SPHN</name>